<name>A0ABS1VBV2_9PROT</name>
<gene>
    <name evidence="1" type="ORF">JMJ55_27910</name>
</gene>
<protein>
    <submittedName>
        <fullName evidence="1">Uncharacterized protein</fullName>
    </submittedName>
</protein>
<organism evidence="1 2">
    <name type="scientific">Belnapia mucosa</name>
    <dbReference type="NCBI Taxonomy" id="2804532"/>
    <lineage>
        <taxon>Bacteria</taxon>
        <taxon>Pseudomonadati</taxon>
        <taxon>Pseudomonadota</taxon>
        <taxon>Alphaproteobacteria</taxon>
        <taxon>Acetobacterales</taxon>
        <taxon>Roseomonadaceae</taxon>
        <taxon>Belnapia</taxon>
    </lineage>
</organism>
<dbReference type="RefSeq" id="WP_202828884.1">
    <property type="nucleotide sequence ID" value="NZ_JAEUXJ010000027.1"/>
</dbReference>
<comment type="caution">
    <text evidence="1">The sequence shown here is derived from an EMBL/GenBank/DDBJ whole genome shotgun (WGS) entry which is preliminary data.</text>
</comment>
<evidence type="ECO:0000313" key="2">
    <source>
        <dbReference type="Proteomes" id="UP000606490"/>
    </source>
</evidence>
<dbReference type="Proteomes" id="UP000606490">
    <property type="component" value="Unassembled WGS sequence"/>
</dbReference>
<dbReference type="PROSITE" id="PS51257">
    <property type="entry name" value="PROKAR_LIPOPROTEIN"/>
    <property type="match status" value="1"/>
</dbReference>
<reference evidence="1 2" key="1">
    <citation type="submission" date="2021-01" db="EMBL/GenBank/DDBJ databases">
        <title>Belnapia mucosa sp. nov. and Belnapia arida sp. nov., isolated from the Tabernas Desert (Almeria, Spain).</title>
        <authorList>
            <person name="Molina-Menor E."/>
            <person name="Vidal-Verdu A."/>
            <person name="Calonge A."/>
            <person name="Satari L."/>
            <person name="Pereto Magraner J."/>
            <person name="Porcar Miralles M."/>
        </authorList>
    </citation>
    <scope>NUCLEOTIDE SEQUENCE [LARGE SCALE GENOMIC DNA]</scope>
    <source>
        <strain evidence="1 2">T6</strain>
    </source>
</reference>
<evidence type="ECO:0000313" key="1">
    <source>
        <dbReference type="EMBL" id="MBL6459152.1"/>
    </source>
</evidence>
<keyword evidence="2" id="KW-1185">Reference proteome</keyword>
<dbReference type="EMBL" id="JAEUXJ010000027">
    <property type="protein sequence ID" value="MBL6459152.1"/>
    <property type="molecule type" value="Genomic_DNA"/>
</dbReference>
<accession>A0ABS1VBV2</accession>
<sequence length="100" mass="10322">MSVAARHGLRHTLGAVVLLCIPGLAACGPEMRARSAVAGTSAPIGSMEDWGFGGQSMQPGYLYNQHSVGATEPRYRGADVPAREQAAPDGFAVAVLLSRG</sequence>
<proteinExistence type="predicted"/>